<evidence type="ECO:0000313" key="1">
    <source>
        <dbReference type="EMBL" id="AHY83384.1"/>
    </source>
</evidence>
<accession>A0A023ZV22</accession>
<dbReference type="EMBL" id="KJ668714">
    <property type="protein sequence ID" value="AHY83384.1"/>
    <property type="molecule type" value="Genomic_DNA"/>
</dbReference>
<proteinExistence type="predicted"/>
<organism evidence="1 2">
    <name type="scientific">Escherichia phage vB_EcoM_112</name>
    <dbReference type="NCBI Taxonomy" id="1495285"/>
    <lineage>
        <taxon>Viruses</taxon>
        <taxon>Duplodnaviria</taxon>
        <taxon>Heunggongvirae</taxon>
        <taxon>Uroviricota</taxon>
        <taxon>Caudoviricetes</taxon>
        <taxon>Pantevenvirales</taxon>
        <taxon>Straboviridae</taxon>
        <taxon>Tevenvirinae</taxon>
        <taxon>Tequatrovirus</taxon>
        <taxon>Tequatrovirus e112</taxon>
    </lineage>
</organism>
<dbReference type="KEGG" id="vg:19485334"/>
<reference evidence="1 2" key="1">
    <citation type="submission" date="2014-10" db="EMBL/GenBank/DDBJ databases">
        <title>Complete genome sequence of e11/2, a T-even type bacteriophage specific for E. coli O157:H7.</title>
        <authorList>
            <person name="Coffey B."/>
            <person name="Ross P."/>
            <person name="O'Flynn G."/>
            <person name="O'Sullivan O."/>
            <person name="Casey A."/>
            <person name="Callanan M."/>
            <person name="Coffey A."/>
            <person name="McAuliffe O."/>
        </authorList>
    </citation>
    <scope>NUCLEOTIDE SEQUENCE [LARGE SCALE GENOMIC DNA]</scope>
</reference>
<keyword evidence="2" id="KW-1185">Reference proteome</keyword>
<dbReference type="GeneID" id="19485334"/>
<gene>
    <name evidence="1" type="ORF">e112_194</name>
</gene>
<protein>
    <submittedName>
        <fullName evidence="1">Uncharacterized protein</fullName>
    </submittedName>
</protein>
<name>A0A023ZV22_9CAUD</name>
<sequence>MTNYKEVFRLLAEMEACLKRVQEMRFKMGL</sequence>
<evidence type="ECO:0000313" key="2">
    <source>
        <dbReference type="Proteomes" id="UP000024439"/>
    </source>
</evidence>
<dbReference type="Proteomes" id="UP000024439">
    <property type="component" value="Segment"/>
</dbReference>
<dbReference type="RefSeq" id="YP_009030791.1">
    <property type="nucleotide sequence ID" value="NC_024125.2"/>
</dbReference>